<dbReference type="InterPro" id="IPR017850">
    <property type="entry name" value="Alkaline_phosphatase_core_sf"/>
</dbReference>
<sequence length="531" mass="59725">MKVLLVVIDGLAYHLTERFIESLPTFQEVSERGIYGPLESTYPSITPVALASLFTGLSPKTHGVVSPRIFVSGRKLQSSISAFSSNSLMVDPIWIVLGKKGYKVVVTSAPQALPDKWKLPNVILLDPYKAKLKTCSESTLLKEGDNEFLGKKWTVKTNGNDYILHVEGEELVVSQNSWLGPLEISGKCGDEELKASIFLHGNGHGIYVTPPAFLNYKWGNNKEIVDEVWEKVVRRVGMVLDGDYKGLNRGLISFEEYIKTVELSYNFFVEYSLFLLRRDDWDFGITYLPIVDNMQHLLYGVDDGRALDYIFEAYRLADKFLMLHQGLSDNLFLCSDHGITKIKRRVYVNKILEKINVLKTDNGRIVWSKTKAYYGGGGVIRVNLKGREEAGIVNPSEYQRLVRYIVKNLEEVRDEHGDSVFTGIYVRDSPASERQGDIELSVKDYYSLSANIDHESEIDVVKPYQTSTGDHGFYRKEDLYGIIAGFGKDISKGRKIKAKIVDVAPTILKLMGVQGHKTEGRVLVEALENGG</sequence>
<dbReference type="InterPro" id="IPR002591">
    <property type="entry name" value="Phosphodiest/P_Trfase"/>
</dbReference>
<evidence type="ECO:0000313" key="1">
    <source>
        <dbReference type="EMBL" id="AEB95954.1"/>
    </source>
</evidence>
<dbReference type="STRING" id="1006006.Mcup_1852"/>
<gene>
    <name evidence="1" type="ordered locus">Mcup_1852</name>
</gene>
<dbReference type="PATRIC" id="fig|1006006.8.peg.1857"/>
<dbReference type="HOGENOM" id="CLU_510589_0_0_2"/>
<dbReference type="PANTHER" id="PTHR10151:SF120">
    <property type="entry name" value="BIS(5'-ADENOSYL)-TRIPHOSPHATASE"/>
    <property type="match status" value="1"/>
</dbReference>
<dbReference type="GeneID" id="10494040"/>
<proteinExistence type="predicted"/>
<dbReference type="KEGG" id="mcn:Mcup_1852"/>
<accession>F4G167</accession>
<dbReference type="AlphaFoldDB" id="F4G167"/>
<dbReference type="Gene3D" id="3.40.720.10">
    <property type="entry name" value="Alkaline Phosphatase, subunit A"/>
    <property type="match status" value="1"/>
</dbReference>
<dbReference type="SUPFAM" id="SSF53649">
    <property type="entry name" value="Alkaline phosphatase-like"/>
    <property type="match status" value="1"/>
</dbReference>
<dbReference type="Pfam" id="PF01663">
    <property type="entry name" value="Phosphodiest"/>
    <property type="match status" value="1"/>
</dbReference>
<organism evidence="1 2">
    <name type="scientific">Metallosphaera cuprina (strain Ar-4)</name>
    <dbReference type="NCBI Taxonomy" id="1006006"/>
    <lineage>
        <taxon>Archaea</taxon>
        <taxon>Thermoproteota</taxon>
        <taxon>Thermoprotei</taxon>
        <taxon>Sulfolobales</taxon>
        <taxon>Sulfolobaceae</taxon>
        <taxon>Metallosphaera</taxon>
    </lineage>
</organism>
<dbReference type="GO" id="GO:0016787">
    <property type="term" value="F:hydrolase activity"/>
    <property type="evidence" value="ECO:0007669"/>
    <property type="project" value="UniProtKB-ARBA"/>
</dbReference>
<name>F4G167_METCR</name>
<protein>
    <submittedName>
        <fullName evidence="1">Type I phosphodiesterase/nucleotide pyrophosphatase</fullName>
    </submittedName>
</protein>
<dbReference type="eggNOG" id="arCOG01377">
    <property type="taxonomic scope" value="Archaea"/>
</dbReference>
<reference evidence="1 2" key="1">
    <citation type="journal article" date="2011" name="J. Bacteriol.">
        <title>Complete genome sequence of Metallosphaera cuprina, a metal sulfide-oxidizing archaeon from a hot spring.</title>
        <authorList>
            <person name="Liu L.J."/>
            <person name="You X.Y."/>
            <person name="Zheng H."/>
            <person name="Wang S."/>
            <person name="Jiang C.Y."/>
            <person name="Liu S.J."/>
        </authorList>
    </citation>
    <scope>NUCLEOTIDE SEQUENCE [LARGE SCALE GENOMIC DNA]</scope>
    <source>
        <strain evidence="1 2">Ar-4</strain>
    </source>
</reference>
<keyword evidence="2" id="KW-1185">Reference proteome</keyword>
<evidence type="ECO:0000313" key="2">
    <source>
        <dbReference type="Proteomes" id="UP000007812"/>
    </source>
</evidence>
<dbReference type="Proteomes" id="UP000007812">
    <property type="component" value="Chromosome"/>
</dbReference>
<dbReference type="RefSeq" id="WP_013738452.1">
    <property type="nucleotide sequence ID" value="NC_015435.1"/>
</dbReference>
<dbReference type="PANTHER" id="PTHR10151">
    <property type="entry name" value="ECTONUCLEOTIDE PYROPHOSPHATASE/PHOSPHODIESTERASE"/>
    <property type="match status" value="1"/>
</dbReference>
<dbReference type="EMBL" id="CP002656">
    <property type="protein sequence ID" value="AEB95954.1"/>
    <property type="molecule type" value="Genomic_DNA"/>
</dbReference>
<dbReference type="OrthoDB" id="33550at2157"/>